<sequence length="129" mass="14977">MKKHIFPNVDHLISEVISLADSSFPYFQEVNIVAEYERLCSILNAIVKNSDYQLCNIKLSDSHVDGYRDEYILSLSDKKIWCQEAKNDKGYLWVDGIITYVHSDCSSAFVIKNKGQPMIEFEFSQEEER</sequence>
<dbReference type="Proteomes" id="UP000284277">
    <property type="component" value="Unassembled WGS sequence"/>
</dbReference>
<dbReference type="OrthoDB" id="2081639at2"/>
<gene>
    <name evidence="1" type="ORF">BET01_18080</name>
</gene>
<name>A0A419T3R1_9FIRM</name>
<comment type="caution">
    <text evidence="1">The sequence shown here is derived from an EMBL/GenBank/DDBJ whole genome shotgun (WGS) entry which is preliminary data.</text>
</comment>
<evidence type="ECO:0000313" key="1">
    <source>
        <dbReference type="EMBL" id="RKD32194.1"/>
    </source>
</evidence>
<organism evidence="1 2">
    <name type="scientific">Lacrimispora algidixylanolytica</name>
    <dbReference type="NCBI Taxonomy" id="94868"/>
    <lineage>
        <taxon>Bacteria</taxon>
        <taxon>Bacillati</taxon>
        <taxon>Bacillota</taxon>
        <taxon>Clostridia</taxon>
        <taxon>Lachnospirales</taxon>
        <taxon>Lachnospiraceae</taxon>
        <taxon>Lacrimispora</taxon>
    </lineage>
</organism>
<dbReference type="EMBL" id="MCIA01000013">
    <property type="protein sequence ID" value="RKD32194.1"/>
    <property type="molecule type" value="Genomic_DNA"/>
</dbReference>
<keyword evidence="2" id="KW-1185">Reference proteome</keyword>
<evidence type="ECO:0000313" key="2">
    <source>
        <dbReference type="Proteomes" id="UP000284277"/>
    </source>
</evidence>
<dbReference type="RefSeq" id="WP_120196588.1">
    <property type="nucleotide sequence ID" value="NZ_MCIA01000013.1"/>
</dbReference>
<accession>A0A419T3R1</accession>
<proteinExistence type="predicted"/>
<reference evidence="1 2" key="1">
    <citation type="submission" date="2016-08" db="EMBL/GenBank/DDBJ databases">
        <title>A new outlook on sporulation: Clostridium algidixylanolyticum.</title>
        <authorList>
            <person name="Poppleton D.I."/>
            <person name="Gribaldo S."/>
        </authorList>
    </citation>
    <scope>NUCLEOTIDE SEQUENCE [LARGE SCALE GENOMIC DNA]</scope>
    <source>
        <strain evidence="1 2">SPL73</strain>
    </source>
</reference>
<dbReference type="AlphaFoldDB" id="A0A419T3R1"/>
<protein>
    <submittedName>
        <fullName evidence="1">Uncharacterized protein</fullName>
    </submittedName>
</protein>